<proteinExistence type="predicted"/>
<accession>A0A021VQ12</accession>
<dbReference type="RefSeq" id="WP_034226307.1">
    <property type="nucleotide sequence ID" value="NZ_AXCW01000110.1"/>
</dbReference>
<gene>
    <name evidence="1" type="ORF">N866_01755</name>
</gene>
<organism evidence="1 2">
    <name type="scientific">Actinotalea ferrariae CF5-4</name>
    <dbReference type="NCBI Taxonomy" id="948458"/>
    <lineage>
        <taxon>Bacteria</taxon>
        <taxon>Bacillati</taxon>
        <taxon>Actinomycetota</taxon>
        <taxon>Actinomycetes</taxon>
        <taxon>Micrococcales</taxon>
        <taxon>Cellulomonadaceae</taxon>
        <taxon>Actinotalea</taxon>
    </lineage>
</organism>
<reference evidence="1 2" key="1">
    <citation type="submission" date="2014-01" db="EMBL/GenBank/DDBJ databases">
        <title>Actinotalea ferrariae CF5-4.</title>
        <authorList>
            <person name="Chen F."/>
            <person name="Li Y."/>
            <person name="Wang G."/>
        </authorList>
    </citation>
    <scope>NUCLEOTIDE SEQUENCE [LARGE SCALE GENOMIC DNA]</scope>
    <source>
        <strain evidence="1 2">CF5-4</strain>
    </source>
</reference>
<dbReference type="OrthoDB" id="4951397at2"/>
<dbReference type="Pfam" id="PF21848">
    <property type="entry name" value="DUF6907"/>
    <property type="match status" value="1"/>
</dbReference>
<evidence type="ECO:0000313" key="1">
    <source>
        <dbReference type="EMBL" id="EYR63264.1"/>
    </source>
</evidence>
<comment type="caution">
    <text evidence="1">The sequence shown here is derived from an EMBL/GenBank/DDBJ whole genome shotgun (WGS) entry which is preliminary data.</text>
</comment>
<evidence type="ECO:0000313" key="2">
    <source>
        <dbReference type="Proteomes" id="UP000019753"/>
    </source>
</evidence>
<dbReference type="EMBL" id="AXCW01000110">
    <property type="protein sequence ID" value="EYR63264.1"/>
    <property type="molecule type" value="Genomic_DNA"/>
</dbReference>
<dbReference type="AlphaFoldDB" id="A0A021VQ12"/>
<protein>
    <submittedName>
        <fullName evidence="1">Uncharacterized protein</fullName>
    </submittedName>
</protein>
<keyword evidence="2" id="KW-1185">Reference proteome</keyword>
<name>A0A021VQ12_9CELL</name>
<dbReference type="Proteomes" id="UP000019753">
    <property type="component" value="Unassembled WGS sequence"/>
</dbReference>
<sequence length="115" mass="12721">MTTTDTPRPTAPAIVCRPWCSDGDGHTNEFLADDQRCWSEWEAVPLSRMPLWEDINRGWNPQKLEVATEAGPRRQDAVLLYEGSRDLDLQLTAVEALAVAAALTKAAARLMDGAR</sequence>
<dbReference type="InterPro" id="IPR054202">
    <property type="entry name" value="DUF6907"/>
</dbReference>